<dbReference type="Pfam" id="PF00413">
    <property type="entry name" value="Peptidase_M10"/>
    <property type="match status" value="1"/>
</dbReference>
<feature type="binding site" evidence="11">
    <location>
        <position position="238"/>
    </location>
    <ligand>
        <name>Ca(2+)</name>
        <dbReference type="ChEBI" id="CHEBI:29108"/>
        <label>1</label>
    </ligand>
</feature>
<feature type="chain" id="PRO_5034482246" evidence="13">
    <location>
        <begin position="28"/>
        <end position="307"/>
    </location>
</feature>
<keyword evidence="5" id="KW-0378">Hydrolase</keyword>
<feature type="short sequence motif" description="Cysteine switch" evidence="12">
    <location>
        <begin position="114"/>
        <end position="133"/>
    </location>
</feature>
<dbReference type="SMART" id="SM00235">
    <property type="entry name" value="ZnMc"/>
    <property type="match status" value="1"/>
</dbReference>
<feature type="binding site" evidence="11">
    <location>
        <position position="263"/>
    </location>
    <ligand>
        <name>Zn(2+)</name>
        <dbReference type="ChEBI" id="CHEBI:29105"/>
        <label>2</label>
        <note>catalytic</note>
    </ligand>
</feature>
<feature type="active site" evidence="10">
    <location>
        <position position="264"/>
    </location>
</feature>
<evidence type="ECO:0000256" key="5">
    <source>
        <dbReference type="ARBA" id="ARBA00022801"/>
    </source>
</evidence>
<reference evidence="16" key="2">
    <citation type="submission" date="2025-08" db="UniProtKB">
        <authorList>
            <consortium name="RefSeq"/>
        </authorList>
    </citation>
    <scope>IDENTIFICATION</scope>
    <source>
        <tissue evidence="16">Young leaves</tissue>
    </source>
</reference>
<dbReference type="GO" id="GO:0004222">
    <property type="term" value="F:metalloendopeptidase activity"/>
    <property type="evidence" value="ECO:0007669"/>
    <property type="project" value="InterPro"/>
</dbReference>
<feature type="signal peptide" evidence="13">
    <location>
        <begin position="1"/>
        <end position="27"/>
    </location>
</feature>
<evidence type="ECO:0000313" key="15">
    <source>
        <dbReference type="Proteomes" id="UP000694853"/>
    </source>
</evidence>
<organism evidence="15 16">
    <name type="scientific">Abrus precatorius</name>
    <name type="common">Indian licorice</name>
    <name type="synonym">Glycine abrus</name>
    <dbReference type="NCBI Taxonomy" id="3816"/>
    <lineage>
        <taxon>Eukaryota</taxon>
        <taxon>Viridiplantae</taxon>
        <taxon>Streptophyta</taxon>
        <taxon>Embryophyta</taxon>
        <taxon>Tracheophyta</taxon>
        <taxon>Spermatophyta</taxon>
        <taxon>Magnoliopsida</taxon>
        <taxon>eudicotyledons</taxon>
        <taxon>Gunneridae</taxon>
        <taxon>Pentapetalae</taxon>
        <taxon>rosids</taxon>
        <taxon>fabids</taxon>
        <taxon>Fabales</taxon>
        <taxon>Fabaceae</taxon>
        <taxon>Papilionoideae</taxon>
        <taxon>50 kb inversion clade</taxon>
        <taxon>NPAAA clade</taxon>
        <taxon>indigoferoid/millettioid clade</taxon>
        <taxon>Abreae</taxon>
        <taxon>Abrus</taxon>
    </lineage>
</organism>
<dbReference type="InterPro" id="IPR033739">
    <property type="entry name" value="M10A_MMP"/>
</dbReference>
<keyword evidence="7" id="KW-0482">Metalloprotease</keyword>
<keyword evidence="6 11" id="KW-0862">Zinc</keyword>
<dbReference type="InterPro" id="IPR006026">
    <property type="entry name" value="Peptidase_Metallo"/>
</dbReference>
<protein>
    <submittedName>
        <fullName evidence="16">Metalloendoproteinase 1-like</fullName>
    </submittedName>
</protein>
<comment type="cofactor">
    <cofactor evidence="11">
        <name>Ca(2+)</name>
        <dbReference type="ChEBI" id="CHEBI:29108"/>
    </cofactor>
    <text evidence="11">Can bind about 5 Ca(2+) ions per subunit.</text>
</comment>
<evidence type="ECO:0000313" key="16">
    <source>
        <dbReference type="RefSeq" id="XP_027358812.1"/>
    </source>
</evidence>
<comment type="similarity">
    <text evidence="1">Belongs to the peptidase M10A family. Matrix metalloproteinases (MMPs) subfamily.</text>
</comment>
<feature type="binding site" evidence="11">
    <location>
        <position position="273"/>
    </location>
    <ligand>
        <name>Zn(2+)</name>
        <dbReference type="ChEBI" id="CHEBI:29105"/>
        <label>2</label>
        <note>catalytic</note>
    </ligand>
</feature>
<keyword evidence="15" id="KW-1185">Reference proteome</keyword>
<evidence type="ECO:0000256" key="12">
    <source>
        <dbReference type="PIRSR" id="PIRSR621190-5"/>
    </source>
</evidence>
<keyword evidence="3 11" id="KW-0479">Metal-binding</keyword>
<dbReference type="PRINTS" id="PR00138">
    <property type="entry name" value="MATRIXIN"/>
</dbReference>
<evidence type="ECO:0000259" key="14">
    <source>
        <dbReference type="SMART" id="SM00235"/>
    </source>
</evidence>
<feature type="binding site" evidence="11">
    <location>
        <position position="267"/>
    </location>
    <ligand>
        <name>Zn(2+)</name>
        <dbReference type="ChEBI" id="CHEBI:29105"/>
        <label>2</label>
        <note>catalytic</note>
    </ligand>
</feature>
<evidence type="ECO:0000256" key="8">
    <source>
        <dbReference type="ARBA" id="ARBA00023145"/>
    </source>
</evidence>
<dbReference type="Proteomes" id="UP000694853">
    <property type="component" value="Unplaced"/>
</dbReference>
<sequence length="307" mass="34603">MALILPIKLSFSFLLLFVMNPFSFVVSRSIEASEHAFIKTLKNLEGVHKGQTTKGVNELKNYLKKFGYLTNDQYYSNDYFDETVESALKNYQTYHNLHVTGHIDTATIERMSLPRCGVADIMTRHKRNGLVTVANYTFFPGSPTWEDSKRALTYTYKSSANVLSIDMVREAVESAFQSWSKVTDFTFTEIESEDDPVDIVIGFHRGDHGDGYPFDGPGQVLAHTFAPEDGRLHCDADEKWTNNPNGSRRRKPSGFDLETVALHEIGHLIGLGHSSNPDSVMFPSYGGVRRDLRQDDVDGIHALYGYN</sequence>
<dbReference type="InterPro" id="IPR036365">
    <property type="entry name" value="PGBD-like_sf"/>
</dbReference>
<evidence type="ECO:0000256" key="9">
    <source>
        <dbReference type="ARBA" id="ARBA00023180"/>
    </source>
</evidence>
<gene>
    <name evidence="16" type="primary">LOC113867611</name>
</gene>
<dbReference type="AlphaFoldDB" id="A0A8B8LSL3"/>
<evidence type="ECO:0000256" key="10">
    <source>
        <dbReference type="PIRSR" id="PIRSR621190-1"/>
    </source>
</evidence>
<name>A0A8B8LSL3_ABRPR</name>
<dbReference type="SUPFAM" id="SSF55486">
    <property type="entry name" value="Metalloproteases ('zincins'), catalytic domain"/>
    <property type="match status" value="1"/>
</dbReference>
<dbReference type="KEGG" id="aprc:113867611"/>
<dbReference type="PANTHER" id="PTHR10201">
    <property type="entry name" value="MATRIX METALLOPROTEINASE"/>
    <property type="match status" value="1"/>
</dbReference>
<accession>A0A8B8LSL3</accession>
<evidence type="ECO:0000256" key="6">
    <source>
        <dbReference type="ARBA" id="ARBA00022833"/>
    </source>
</evidence>
<keyword evidence="11" id="KW-0106">Calcium</keyword>
<feature type="binding site" evidence="11">
    <location>
        <position position="216"/>
    </location>
    <ligand>
        <name>Ca(2+)</name>
        <dbReference type="ChEBI" id="CHEBI:29108"/>
        <label>3</label>
    </ligand>
</feature>
<reference evidence="15" key="1">
    <citation type="journal article" date="2019" name="Toxins">
        <title>Detection of Abrin-Like and Prepropulchellin-Like Toxin Genes and Transcripts Using Whole Genome Sequencing and Full-Length Transcript Sequencing of Abrus precatorius.</title>
        <authorList>
            <person name="Hovde B.T."/>
            <person name="Daligault H.E."/>
            <person name="Hanschen E.R."/>
            <person name="Kunde Y.A."/>
            <person name="Johnson M.B."/>
            <person name="Starkenburg S.R."/>
            <person name="Johnson S.L."/>
        </authorList>
    </citation>
    <scope>NUCLEOTIDE SEQUENCE [LARGE SCALE GENOMIC DNA]</scope>
</reference>
<feature type="binding site" evidence="11">
    <location>
        <position position="233"/>
    </location>
    <ligand>
        <name>Zn(2+)</name>
        <dbReference type="ChEBI" id="CHEBI:29105"/>
        <label>1</label>
    </ligand>
</feature>
<feature type="binding site" evidence="11">
    <location>
        <position position="238"/>
    </location>
    <ligand>
        <name>Ca(2+)</name>
        <dbReference type="ChEBI" id="CHEBI:29108"/>
        <label>3</label>
    </ligand>
</feature>
<feature type="binding site" evidence="11">
    <location>
        <position position="223"/>
    </location>
    <ligand>
        <name>Zn(2+)</name>
        <dbReference type="ChEBI" id="CHEBI:29105"/>
        <label>1</label>
    </ligand>
</feature>
<feature type="binding site" evidence="11">
    <location>
        <position position="281"/>
    </location>
    <ligand>
        <name>Zn(2+)</name>
        <dbReference type="ChEBI" id="CHEBI:29105"/>
        <label>2</label>
        <note>catalytic</note>
    </ligand>
</feature>
<dbReference type="OrthoDB" id="406838at2759"/>
<proteinExistence type="inferred from homology"/>
<feature type="binding site" evidence="11">
    <location>
        <position position="235"/>
    </location>
    <ligand>
        <name>Ca(2+)</name>
        <dbReference type="ChEBI" id="CHEBI:29108"/>
        <label>3</label>
    </ligand>
</feature>
<evidence type="ECO:0000256" key="7">
    <source>
        <dbReference type="ARBA" id="ARBA00023049"/>
    </source>
</evidence>
<dbReference type="Pfam" id="PF01471">
    <property type="entry name" value="PG_binding_1"/>
    <property type="match status" value="1"/>
</dbReference>
<keyword evidence="8" id="KW-0865">Zymogen</keyword>
<evidence type="ECO:0000256" key="4">
    <source>
        <dbReference type="ARBA" id="ARBA00022729"/>
    </source>
</evidence>
<dbReference type="SUPFAM" id="SSF47090">
    <property type="entry name" value="PGBD-like"/>
    <property type="match status" value="1"/>
</dbReference>
<feature type="binding site" evidence="11">
    <location>
        <position position="210"/>
    </location>
    <ligand>
        <name>Zn(2+)</name>
        <dbReference type="ChEBI" id="CHEBI:29105"/>
        <label>1</label>
    </ligand>
</feature>
<dbReference type="InterPro" id="IPR002477">
    <property type="entry name" value="Peptidoglycan-bd-like"/>
</dbReference>
<dbReference type="GO" id="GO:0030574">
    <property type="term" value="P:collagen catabolic process"/>
    <property type="evidence" value="ECO:0007669"/>
    <property type="project" value="TreeGrafter"/>
</dbReference>
<comment type="cofactor">
    <cofactor evidence="11">
        <name>Zn(2+)</name>
        <dbReference type="ChEBI" id="CHEBI:29105"/>
    </cofactor>
    <text evidence="11">Binds 2 Zn(2+) ions per subunit.</text>
</comment>
<dbReference type="PANTHER" id="PTHR10201:SF213">
    <property type="entry name" value="METALLOENDOPROTEINASE 2-MMP-LIKE"/>
    <property type="match status" value="1"/>
</dbReference>
<keyword evidence="9" id="KW-0325">Glycoprotein</keyword>
<feature type="binding site" evidence="11">
    <location>
        <position position="215"/>
    </location>
    <ligand>
        <name>Ca(2+)</name>
        <dbReference type="ChEBI" id="CHEBI:29108"/>
        <label>3</label>
    </ligand>
</feature>
<dbReference type="GO" id="GO:0006508">
    <property type="term" value="P:proteolysis"/>
    <property type="evidence" value="ECO:0007669"/>
    <property type="project" value="UniProtKB-KW"/>
</dbReference>
<dbReference type="GO" id="GO:0030198">
    <property type="term" value="P:extracellular matrix organization"/>
    <property type="evidence" value="ECO:0007669"/>
    <property type="project" value="TreeGrafter"/>
</dbReference>
<feature type="binding site" evidence="11">
    <location>
        <position position="208"/>
    </location>
    <ligand>
        <name>Zn(2+)</name>
        <dbReference type="ChEBI" id="CHEBI:29105"/>
        <label>1</label>
    </ligand>
</feature>
<feature type="binding site" description="in inhibited form" evidence="11">
    <location>
        <position position="116"/>
    </location>
    <ligand>
        <name>Zn(2+)</name>
        <dbReference type="ChEBI" id="CHEBI:29105"/>
        <label>2</label>
        <note>catalytic</note>
    </ligand>
</feature>
<dbReference type="InterPro" id="IPR001818">
    <property type="entry name" value="Pept_M10_metallopeptidase"/>
</dbReference>
<feature type="binding site" evidence="11">
    <location>
        <position position="198"/>
    </location>
    <ligand>
        <name>Ca(2+)</name>
        <dbReference type="ChEBI" id="CHEBI:29108"/>
        <label>2</label>
    </ligand>
</feature>
<evidence type="ECO:0000256" key="1">
    <source>
        <dbReference type="ARBA" id="ARBA00009614"/>
    </source>
</evidence>
<dbReference type="GO" id="GO:0031012">
    <property type="term" value="C:extracellular matrix"/>
    <property type="evidence" value="ECO:0007669"/>
    <property type="project" value="InterPro"/>
</dbReference>
<evidence type="ECO:0000256" key="2">
    <source>
        <dbReference type="ARBA" id="ARBA00022670"/>
    </source>
</evidence>
<dbReference type="InterPro" id="IPR024079">
    <property type="entry name" value="MetalloPept_cat_dom_sf"/>
</dbReference>
<evidence type="ECO:0000256" key="11">
    <source>
        <dbReference type="PIRSR" id="PIRSR621190-2"/>
    </source>
</evidence>
<keyword evidence="2" id="KW-0645">Protease</keyword>
<dbReference type="GeneID" id="113867611"/>
<feature type="domain" description="Peptidase metallopeptidase" evidence="14">
    <location>
        <begin position="141"/>
        <end position="306"/>
    </location>
</feature>
<evidence type="ECO:0000256" key="13">
    <source>
        <dbReference type="SAM" id="SignalP"/>
    </source>
</evidence>
<dbReference type="RefSeq" id="XP_027358812.1">
    <property type="nucleotide sequence ID" value="XM_027503011.1"/>
</dbReference>
<evidence type="ECO:0000256" key="3">
    <source>
        <dbReference type="ARBA" id="ARBA00022723"/>
    </source>
</evidence>
<dbReference type="InterPro" id="IPR021190">
    <property type="entry name" value="Pept_M10A"/>
</dbReference>
<dbReference type="CDD" id="cd04278">
    <property type="entry name" value="ZnMc_MMP"/>
    <property type="match status" value="1"/>
</dbReference>
<dbReference type="Gene3D" id="3.40.390.10">
    <property type="entry name" value="Collagenase (Catalytic Domain)"/>
    <property type="match status" value="1"/>
</dbReference>
<dbReference type="GO" id="GO:0008270">
    <property type="term" value="F:zinc ion binding"/>
    <property type="evidence" value="ECO:0007669"/>
    <property type="project" value="InterPro"/>
</dbReference>
<dbReference type="FunFam" id="3.40.390.10:FF:000018">
    <property type="entry name" value="Metalloendoproteinase 1"/>
    <property type="match status" value="1"/>
</dbReference>
<keyword evidence="4 13" id="KW-0732">Signal</keyword>